<name>A0A9X1NTD9_9HYPH</name>
<comment type="caution">
    <text evidence="1">The sequence shown here is derived from an EMBL/GenBank/DDBJ whole genome shotgun (WGS) entry which is preliminary data.</text>
</comment>
<dbReference type="EMBL" id="JAJOZR010000006">
    <property type="protein sequence ID" value="MCD7109649.1"/>
    <property type="molecule type" value="Genomic_DNA"/>
</dbReference>
<accession>A0A9X1NTD9</accession>
<keyword evidence="2" id="KW-1185">Reference proteome</keyword>
<evidence type="ECO:0000313" key="2">
    <source>
        <dbReference type="Proteomes" id="UP001139089"/>
    </source>
</evidence>
<gene>
    <name evidence="1" type="ORF">LRX75_11390</name>
</gene>
<sequence length="49" mass="5131">MMTRKTTAPAAAGLVNGELTFWYDQENGKFKITAKTAAGVVVSGQVALS</sequence>
<dbReference type="AlphaFoldDB" id="A0A9X1NTD9"/>
<proteinExistence type="predicted"/>
<organism evidence="1 2">
    <name type="scientific">Rhizobium quercicola</name>
    <dbReference type="NCBI Taxonomy" id="2901226"/>
    <lineage>
        <taxon>Bacteria</taxon>
        <taxon>Pseudomonadati</taxon>
        <taxon>Pseudomonadota</taxon>
        <taxon>Alphaproteobacteria</taxon>
        <taxon>Hyphomicrobiales</taxon>
        <taxon>Rhizobiaceae</taxon>
        <taxon>Rhizobium/Agrobacterium group</taxon>
        <taxon>Rhizobium</taxon>
    </lineage>
</organism>
<dbReference type="Proteomes" id="UP001139089">
    <property type="component" value="Unassembled WGS sequence"/>
</dbReference>
<protein>
    <submittedName>
        <fullName evidence="1">Uncharacterized protein</fullName>
    </submittedName>
</protein>
<reference evidence="1" key="1">
    <citation type="submission" date="2021-12" db="EMBL/GenBank/DDBJ databases">
        <authorList>
            <person name="Li Y."/>
        </authorList>
    </citation>
    <scope>NUCLEOTIDE SEQUENCE</scope>
    <source>
        <strain evidence="1">DKSPLA3</strain>
    </source>
</reference>
<evidence type="ECO:0000313" key="1">
    <source>
        <dbReference type="EMBL" id="MCD7109649.1"/>
    </source>
</evidence>